<dbReference type="Pfam" id="PF02706">
    <property type="entry name" value="Wzz"/>
    <property type="match status" value="1"/>
</dbReference>
<dbReference type="PANTHER" id="PTHR32309:SF31">
    <property type="entry name" value="CAPSULAR EXOPOLYSACCHARIDE FAMILY"/>
    <property type="match status" value="1"/>
</dbReference>
<feature type="domain" description="Polysaccharide chain length determinant N-terminal" evidence="8">
    <location>
        <begin position="10"/>
        <end position="89"/>
    </location>
</feature>
<keyword evidence="3 7" id="KW-0812">Transmembrane</keyword>
<evidence type="ECO:0000256" key="6">
    <source>
        <dbReference type="SAM" id="Coils"/>
    </source>
</evidence>
<dbReference type="InterPro" id="IPR050445">
    <property type="entry name" value="Bact_polysacc_biosynth/exp"/>
</dbReference>
<reference evidence="9 10" key="1">
    <citation type="submission" date="2014-07" db="EMBL/GenBank/DDBJ databases">
        <title>Draft Genome Sequence of Gephyronic Acid Producer, Cystobacter violaceus Strain Cb vi76.</title>
        <authorList>
            <person name="Stevens D.C."/>
            <person name="Young J."/>
            <person name="Carmichael R."/>
            <person name="Tan J."/>
            <person name="Taylor R.E."/>
        </authorList>
    </citation>
    <scope>NUCLEOTIDE SEQUENCE [LARGE SCALE GENOMIC DNA]</scope>
    <source>
        <strain evidence="9 10">Cb vi76</strain>
    </source>
</reference>
<feature type="transmembrane region" description="Helical" evidence="7">
    <location>
        <begin position="394"/>
        <end position="415"/>
    </location>
</feature>
<evidence type="ECO:0000256" key="4">
    <source>
        <dbReference type="ARBA" id="ARBA00022989"/>
    </source>
</evidence>
<comment type="subcellular location">
    <subcellularLocation>
        <location evidence="1">Cell membrane</location>
        <topology evidence="1">Multi-pass membrane protein</topology>
    </subcellularLocation>
</comment>
<name>A0A084SST6_9BACT</name>
<keyword evidence="6" id="KW-0175">Coiled coil</keyword>
<feature type="coiled-coil region" evidence="6">
    <location>
        <begin position="215"/>
        <end position="326"/>
    </location>
</feature>
<keyword evidence="4 7" id="KW-1133">Transmembrane helix</keyword>
<organism evidence="9 10">
    <name type="scientific">Archangium violaceum Cb vi76</name>
    <dbReference type="NCBI Taxonomy" id="1406225"/>
    <lineage>
        <taxon>Bacteria</taxon>
        <taxon>Pseudomonadati</taxon>
        <taxon>Myxococcota</taxon>
        <taxon>Myxococcia</taxon>
        <taxon>Myxococcales</taxon>
        <taxon>Cystobacterineae</taxon>
        <taxon>Archangiaceae</taxon>
        <taxon>Archangium</taxon>
    </lineage>
</organism>
<dbReference type="Proteomes" id="UP000028547">
    <property type="component" value="Unassembled WGS sequence"/>
</dbReference>
<comment type="caution">
    <text evidence="9">The sequence shown here is derived from an EMBL/GenBank/DDBJ whole genome shotgun (WGS) entry which is preliminary data.</text>
</comment>
<dbReference type="AlphaFoldDB" id="A0A084SST6"/>
<keyword evidence="5 7" id="KW-0472">Membrane</keyword>
<dbReference type="PANTHER" id="PTHR32309">
    <property type="entry name" value="TYROSINE-PROTEIN KINASE"/>
    <property type="match status" value="1"/>
</dbReference>
<evidence type="ECO:0000256" key="5">
    <source>
        <dbReference type="ARBA" id="ARBA00023136"/>
    </source>
</evidence>
<dbReference type="InterPro" id="IPR003856">
    <property type="entry name" value="LPS_length_determ_N"/>
</dbReference>
<evidence type="ECO:0000313" key="9">
    <source>
        <dbReference type="EMBL" id="KFA91521.1"/>
    </source>
</evidence>
<gene>
    <name evidence="9" type="ORF">Q664_21395</name>
</gene>
<accession>A0A084SST6</accession>
<evidence type="ECO:0000256" key="3">
    <source>
        <dbReference type="ARBA" id="ARBA00022692"/>
    </source>
</evidence>
<proteinExistence type="predicted"/>
<evidence type="ECO:0000259" key="8">
    <source>
        <dbReference type="Pfam" id="PF02706"/>
    </source>
</evidence>
<dbReference type="GO" id="GO:0005886">
    <property type="term" value="C:plasma membrane"/>
    <property type="evidence" value="ECO:0007669"/>
    <property type="project" value="UniProtKB-SubCell"/>
</dbReference>
<dbReference type="RefSeq" id="WP_043398322.1">
    <property type="nucleotide sequence ID" value="NZ_JPMI01000141.1"/>
</dbReference>
<evidence type="ECO:0000256" key="2">
    <source>
        <dbReference type="ARBA" id="ARBA00022475"/>
    </source>
</evidence>
<evidence type="ECO:0000256" key="7">
    <source>
        <dbReference type="SAM" id="Phobius"/>
    </source>
</evidence>
<keyword evidence="2" id="KW-1003">Cell membrane</keyword>
<protein>
    <submittedName>
        <fullName evidence="9">Chain-length determining protein</fullName>
    </submittedName>
</protein>
<evidence type="ECO:0000256" key="1">
    <source>
        <dbReference type="ARBA" id="ARBA00004651"/>
    </source>
</evidence>
<dbReference type="EMBL" id="JPMI01000141">
    <property type="protein sequence ID" value="KFA91521.1"/>
    <property type="molecule type" value="Genomic_DNA"/>
</dbReference>
<evidence type="ECO:0000313" key="10">
    <source>
        <dbReference type="Proteomes" id="UP000028547"/>
    </source>
</evidence>
<sequence>MERGMTADQVLKALWRRKVLVGAIVLGVFAVGAAIVLSQPSVYEATAVVRVQHQRPGEEMVQRTVSELVEQRLLTVRQELMARPVLQKAIEEMNLYPDIVSEKGMEAAVNRMRKDITVRVEGESAFELTYASTDPNVAAQVANRLPQLFAEQAMKSRQEQAARATKLFEDEVVALSKSVTEWEKKIAQFKVDHQGELPEQLEMNMRGLERVGALLQTKSEELRVAEARRSDLARARNAADSEAGRLEAAESTLTQGLVAARSSWTADHPEVKRLTQELNTMRERRKDAESRQWAERQERTRVADLITSIQKEIEALHVQAKDYQSRLDRTPQWAHALGVLNRDYEIARTKYQSVVSRRVEAELAQELEAKSAESLFSTISPAGVPVAAAKPDRVSGLLICFLLALGAGVLTGVVMEMRDDSIRDTQELRERLPLPVLAVVPNMQGKVEKRVLMPATGNRNGVVTSSSSDSPLN</sequence>